<dbReference type="EMBL" id="FWXV01000006">
    <property type="protein sequence ID" value="SMD20295.1"/>
    <property type="molecule type" value="Genomic_DNA"/>
</dbReference>
<protein>
    <submittedName>
        <fullName evidence="1">Uncharacterized protein</fullName>
    </submittedName>
</protein>
<accession>A0A1Y5XWR0</accession>
<dbReference type="OrthoDB" id="3630047at2"/>
<dbReference type="Proteomes" id="UP000192674">
    <property type="component" value="Unassembled WGS sequence"/>
</dbReference>
<gene>
    <name evidence="1" type="ORF">SAMN05661093_06343</name>
</gene>
<proteinExistence type="predicted"/>
<name>A0A1Y5XWR0_KIBAR</name>
<evidence type="ECO:0000313" key="2">
    <source>
        <dbReference type="Proteomes" id="UP000192674"/>
    </source>
</evidence>
<keyword evidence="2" id="KW-1185">Reference proteome</keyword>
<evidence type="ECO:0000313" key="1">
    <source>
        <dbReference type="EMBL" id="SMD20295.1"/>
    </source>
</evidence>
<sequence>MVTSVPQLREFNLVLPEQFVQIPPGELTEEGLRALAGEIAGVFQVPELDTGAVAAAITLASVGAGVAAGGASHVSAGVFKSTDGQRPILVLLSAYVMPSDHASAQAAISGLLEIHESQQSGLVRTVHLDSGPAVTVESHEDSEIKIGEPEETYEISQHALTAWLPDEDGTTLVALSVMSTNTEDWADIKDLAEGIFDGFFWQPRGSADD</sequence>
<dbReference type="AlphaFoldDB" id="A0A1Y5XWR0"/>
<dbReference type="RefSeq" id="WP_084430474.1">
    <property type="nucleotide sequence ID" value="NZ_FWXV01000006.1"/>
</dbReference>
<reference evidence="1 2" key="1">
    <citation type="submission" date="2017-04" db="EMBL/GenBank/DDBJ databases">
        <authorList>
            <person name="Afonso C.L."/>
            <person name="Miller P.J."/>
            <person name="Scott M.A."/>
            <person name="Spackman E."/>
            <person name="Goraichik I."/>
            <person name="Dimitrov K.M."/>
            <person name="Suarez D.L."/>
            <person name="Swayne D.E."/>
        </authorList>
    </citation>
    <scope>NUCLEOTIDE SEQUENCE [LARGE SCALE GENOMIC DNA]</scope>
    <source>
        <strain evidence="1 2">DSM 43828</strain>
    </source>
</reference>
<organism evidence="1 2">
    <name type="scientific">Kibdelosporangium aridum</name>
    <dbReference type="NCBI Taxonomy" id="2030"/>
    <lineage>
        <taxon>Bacteria</taxon>
        <taxon>Bacillati</taxon>
        <taxon>Actinomycetota</taxon>
        <taxon>Actinomycetes</taxon>
        <taxon>Pseudonocardiales</taxon>
        <taxon>Pseudonocardiaceae</taxon>
        <taxon>Kibdelosporangium</taxon>
    </lineage>
</organism>